<dbReference type="Proteomes" id="UP000190641">
    <property type="component" value="Unassembled WGS sequence"/>
</dbReference>
<name>A0A9X6B3L4_BACCE</name>
<accession>A0A9X6B3L4</accession>
<evidence type="ECO:0000313" key="1">
    <source>
        <dbReference type="EMBL" id="OOR71426.1"/>
    </source>
</evidence>
<organism evidence="1 2">
    <name type="scientific">Bacillus cereus</name>
    <dbReference type="NCBI Taxonomy" id="1396"/>
    <lineage>
        <taxon>Bacteria</taxon>
        <taxon>Bacillati</taxon>
        <taxon>Bacillota</taxon>
        <taxon>Bacilli</taxon>
        <taxon>Bacillales</taxon>
        <taxon>Bacillaceae</taxon>
        <taxon>Bacillus</taxon>
        <taxon>Bacillus cereus group</taxon>
    </lineage>
</organism>
<proteinExistence type="predicted"/>
<dbReference type="AlphaFoldDB" id="A0A9X6B3L4"/>
<dbReference type="EMBL" id="MUAU01000207">
    <property type="protein sequence ID" value="OOR71426.1"/>
    <property type="molecule type" value="Genomic_DNA"/>
</dbReference>
<sequence>MSFFFEKPPTHCAEGRMIQTLIKRILGYGRFIILIFKINLSRKEIYPYDFLLFCGADSI</sequence>
<gene>
    <name evidence="1" type="ORF">BLX06_30770</name>
</gene>
<reference evidence="1 2" key="1">
    <citation type="submission" date="2017-01" db="EMBL/GenBank/DDBJ databases">
        <title>Bacillus cereus isolates.</title>
        <authorList>
            <person name="Beno S.M."/>
        </authorList>
    </citation>
    <scope>NUCLEOTIDE SEQUENCE [LARGE SCALE GENOMIC DNA]</scope>
    <source>
        <strain evidence="1 2">FSL K6-1030</strain>
    </source>
</reference>
<evidence type="ECO:0000313" key="2">
    <source>
        <dbReference type="Proteomes" id="UP000190641"/>
    </source>
</evidence>
<comment type="caution">
    <text evidence="1">The sequence shown here is derived from an EMBL/GenBank/DDBJ whole genome shotgun (WGS) entry which is preliminary data.</text>
</comment>
<protein>
    <submittedName>
        <fullName evidence="1">Uncharacterized protein</fullName>
    </submittedName>
</protein>